<keyword evidence="3" id="KW-0106">Calcium</keyword>
<accession>A0A8H3R6H8</accession>
<dbReference type="GO" id="GO:0046872">
    <property type="term" value="F:metal ion binding"/>
    <property type="evidence" value="ECO:0007669"/>
    <property type="project" value="UniProtKB-KW"/>
</dbReference>
<gene>
    <name evidence="6" type="ORF">RCL2_002813200</name>
</gene>
<keyword evidence="1" id="KW-0479">Metal-binding</keyword>
<evidence type="ECO:0000259" key="5">
    <source>
        <dbReference type="PROSITE" id="PS50021"/>
    </source>
</evidence>
<dbReference type="PROSITE" id="PS50021">
    <property type="entry name" value="CH"/>
    <property type="match status" value="1"/>
</dbReference>
<dbReference type="PANTHER" id="PTHR19961:SF18">
    <property type="entry name" value="FI19014P1"/>
    <property type="match status" value="1"/>
</dbReference>
<dbReference type="PANTHER" id="PTHR19961">
    <property type="entry name" value="FIMBRIN/PLASTIN"/>
    <property type="match status" value="1"/>
</dbReference>
<evidence type="ECO:0000256" key="1">
    <source>
        <dbReference type="ARBA" id="ARBA00022723"/>
    </source>
</evidence>
<proteinExistence type="predicted"/>
<keyword evidence="2" id="KW-0677">Repeat</keyword>
<keyword evidence="4" id="KW-0009">Actin-binding</keyword>
<comment type="caution">
    <text evidence="6">The sequence shown here is derived from an EMBL/GenBank/DDBJ whole genome shotgun (WGS) entry which is preliminary data.</text>
</comment>
<evidence type="ECO:0000313" key="7">
    <source>
        <dbReference type="Proteomes" id="UP000615446"/>
    </source>
</evidence>
<dbReference type="FunFam" id="1.10.418.10:FF:000010">
    <property type="entry name" value="Plastin-3 isoform 1"/>
    <property type="match status" value="1"/>
</dbReference>
<dbReference type="GO" id="GO:0051017">
    <property type="term" value="P:actin filament bundle assembly"/>
    <property type="evidence" value="ECO:0007669"/>
    <property type="project" value="InterPro"/>
</dbReference>
<dbReference type="GO" id="GO:0032432">
    <property type="term" value="C:actin filament bundle"/>
    <property type="evidence" value="ECO:0007669"/>
    <property type="project" value="TreeGrafter"/>
</dbReference>
<dbReference type="Gene3D" id="1.10.418.10">
    <property type="entry name" value="Calponin-like domain"/>
    <property type="match status" value="1"/>
</dbReference>
<name>A0A8H3R6H8_9GLOM</name>
<dbReference type="InterPro" id="IPR001715">
    <property type="entry name" value="CH_dom"/>
</dbReference>
<organism evidence="6 7">
    <name type="scientific">Rhizophagus clarus</name>
    <dbReference type="NCBI Taxonomy" id="94130"/>
    <lineage>
        <taxon>Eukaryota</taxon>
        <taxon>Fungi</taxon>
        <taxon>Fungi incertae sedis</taxon>
        <taxon>Mucoromycota</taxon>
        <taxon>Glomeromycotina</taxon>
        <taxon>Glomeromycetes</taxon>
        <taxon>Glomerales</taxon>
        <taxon>Glomeraceae</taxon>
        <taxon>Rhizophagus</taxon>
    </lineage>
</organism>
<dbReference type="AlphaFoldDB" id="A0A8H3R6H8"/>
<dbReference type="InterPro" id="IPR036872">
    <property type="entry name" value="CH_dom_sf"/>
</dbReference>
<dbReference type="Pfam" id="PF00307">
    <property type="entry name" value="CH"/>
    <property type="match status" value="1"/>
</dbReference>
<dbReference type="OrthoDB" id="431378at2759"/>
<dbReference type="InterPro" id="IPR039959">
    <property type="entry name" value="Fimbrin/Plastin"/>
</dbReference>
<dbReference type="SMART" id="SM00033">
    <property type="entry name" value="CH"/>
    <property type="match status" value="1"/>
</dbReference>
<dbReference type="EMBL" id="BLAL01000302">
    <property type="protein sequence ID" value="GET01735.1"/>
    <property type="molecule type" value="Genomic_DNA"/>
</dbReference>
<dbReference type="GO" id="GO:0005737">
    <property type="term" value="C:cytoplasm"/>
    <property type="evidence" value="ECO:0007669"/>
    <property type="project" value="TreeGrafter"/>
</dbReference>
<reference evidence="6" key="1">
    <citation type="submission" date="2019-10" db="EMBL/GenBank/DDBJ databases">
        <title>Conservation and host-specific expression of non-tandemly repeated heterogenous ribosome RNA gene in arbuscular mycorrhizal fungi.</title>
        <authorList>
            <person name="Maeda T."/>
            <person name="Kobayashi Y."/>
            <person name="Nakagawa T."/>
            <person name="Ezawa T."/>
            <person name="Yamaguchi K."/>
            <person name="Bino T."/>
            <person name="Nishimoto Y."/>
            <person name="Shigenobu S."/>
            <person name="Kawaguchi M."/>
        </authorList>
    </citation>
    <scope>NUCLEOTIDE SEQUENCE</scope>
    <source>
        <strain evidence="6">HR1</strain>
    </source>
</reference>
<dbReference type="GO" id="GO:0051015">
    <property type="term" value="F:actin filament binding"/>
    <property type="evidence" value="ECO:0007669"/>
    <property type="project" value="InterPro"/>
</dbReference>
<evidence type="ECO:0000313" key="6">
    <source>
        <dbReference type="EMBL" id="GET01735.1"/>
    </source>
</evidence>
<evidence type="ECO:0000256" key="2">
    <source>
        <dbReference type="ARBA" id="ARBA00022737"/>
    </source>
</evidence>
<dbReference type="Proteomes" id="UP000615446">
    <property type="component" value="Unassembled WGS sequence"/>
</dbReference>
<dbReference type="SUPFAM" id="SSF47576">
    <property type="entry name" value="Calponin-homology domain, CH-domain"/>
    <property type="match status" value="1"/>
</dbReference>
<evidence type="ECO:0000256" key="3">
    <source>
        <dbReference type="ARBA" id="ARBA00022837"/>
    </source>
</evidence>
<evidence type="ECO:0000256" key="4">
    <source>
        <dbReference type="ARBA" id="ARBA00023203"/>
    </source>
</evidence>
<feature type="domain" description="Calponin-homology (CH)" evidence="5">
    <location>
        <begin position="18"/>
        <end position="125"/>
    </location>
</feature>
<protein>
    <submittedName>
        <fullName evidence="6">Putative Fimbrin</fullName>
    </submittedName>
</protein>
<dbReference type="GO" id="GO:0051639">
    <property type="term" value="P:actin filament network formation"/>
    <property type="evidence" value="ECO:0007669"/>
    <property type="project" value="TreeGrafter"/>
</dbReference>
<sequence>MRINIIQTLTSLSKGGRDVTDNDLIKWANDTVSRGGKSSKISSFKDPTLRNGIFLIDLLNSIKPGIVDYALVTRGVSDDDATLNARYAISIARKIGATIFLLPEDIVEVRPRLILTFIGSLMALK</sequence>
<dbReference type="GO" id="GO:0005884">
    <property type="term" value="C:actin filament"/>
    <property type="evidence" value="ECO:0007669"/>
    <property type="project" value="TreeGrafter"/>
</dbReference>